<comment type="caution">
    <text evidence="2">The sequence shown here is derived from an EMBL/GenBank/DDBJ whole genome shotgun (WGS) entry which is preliminary data.</text>
</comment>
<protein>
    <submittedName>
        <fullName evidence="2">Uncharacterized protein</fullName>
    </submittedName>
</protein>
<dbReference type="Proteomes" id="UP000325081">
    <property type="component" value="Unassembled WGS sequence"/>
</dbReference>
<reference evidence="3" key="1">
    <citation type="journal article" date="2019" name="Curr. Biol.">
        <title>Genome Sequence of Striga asiatica Provides Insight into the Evolution of Plant Parasitism.</title>
        <authorList>
            <person name="Yoshida S."/>
            <person name="Kim S."/>
            <person name="Wafula E.K."/>
            <person name="Tanskanen J."/>
            <person name="Kim Y.M."/>
            <person name="Honaas L."/>
            <person name="Yang Z."/>
            <person name="Spallek T."/>
            <person name="Conn C.E."/>
            <person name="Ichihashi Y."/>
            <person name="Cheong K."/>
            <person name="Cui S."/>
            <person name="Der J.P."/>
            <person name="Gundlach H."/>
            <person name="Jiao Y."/>
            <person name="Hori C."/>
            <person name="Ishida J.K."/>
            <person name="Kasahara H."/>
            <person name="Kiba T."/>
            <person name="Kim M.S."/>
            <person name="Koo N."/>
            <person name="Laohavisit A."/>
            <person name="Lee Y.H."/>
            <person name="Lumba S."/>
            <person name="McCourt P."/>
            <person name="Mortimer J.C."/>
            <person name="Mutuku J.M."/>
            <person name="Nomura T."/>
            <person name="Sasaki-Sekimoto Y."/>
            <person name="Seto Y."/>
            <person name="Wang Y."/>
            <person name="Wakatake T."/>
            <person name="Sakakibara H."/>
            <person name="Demura T."/>
            <person name="Yamaguchi S."/>
            <person name="Yoneyama K."/>
            <person name="Manabe R.I."/>
            <person name="Nelson D.C."/>
            <person name="Schulman A.H."/>
            <person name="Timko M.P."/>
            <person name="dePamphilis C.W."/>
            <person name="Choi D."/>
            <person name="Shirasu K."/>
        </authorList>
    </citation>
    <scope>NUCLEOTIDE SEQUENCE [LARGE SCALE GENOMIC DNA]</scope>
    <source>
        <strain evidence="3">cv. UVA1</strain>
    </source>
</reference>
<evidence type="ECO:0000256" key="1">
    <source>
        <dbReference type="SAM" id="MobiDB-lite"/>
    </source>
</evidence>
<feature type="region of interest" description="Disordered" evidence="1">
    <location>
        <begin position="120"/>
        <end position="144"/>
    </location>
</feature>
<evidence type="ECO:0000313" key="2">
    <source>
        <dbReference type="EMBL" id="GER47746.1"/>
    </source>
</evidence>
<dbReference type="PANTHER" id="PTHR31390">
    <property type="entry name" value="EXPRESSED PROTEIN"/>
    <property type="match status" value="1"/>
</dbReference>
<evidence type="ECO:0000313" key="3">
    <source>
        <dbReference type="Proteomes" id="UP000325081"/>
    </source>
</evidence>
<sequence>MDLDFDKYCLVDRQSPTTVVSKTTIKGTSVERKKIELSQANAPSFSFEIIDSLCTSDEDGPIITSLSGKETSVCSHNIDSGLWASMVPTESVSGPVNSSNGHKSRFKPVKKIFDPFVKSKLRRSSSSNSNERTNNEKENMQSSSSSIAHLHGLLKLGKRRGVPFFEFSVKSMPEDFYLAKIKRAENGLFDWFYTFHSLHKGGKTSRKLTIKDGNRALSSNMLGHMHVSCNPCENSEFVLYESKNNNNNSSRFKSPELEILAVVVKVPLAKKTEEGILVISHPPAETHVVVPAGAHGSPAGGGRPSRLIDRWRRGGECDCGGWDMSCPIDIFSCPNINVENADVADGRNIIPTKLFFEGKKDNLPAFDMKVITGEEGKLYQVDFHARLSSLQAFAICVAILHAEAEASGRKMGGGQVSRSDSLRIVYDKEDTEEEEDCEDKLIEQFELPSFVLNPPFSPIARV</sequence>
<dbReference type="OrthoDB" id="1898655at2759"/>
<dbReference type="PANTHER" id="PTHR31390:SF0">
    <property type="entry name" value="DOMAIN PROTEIN, PUTATIVE (DUF3527)-RELATED"/>
    <property type="match status" value="1"/>
</dbReference>
<organism evidence="2 3">
    <name type="scientific">Striga asiatica</name>
    <name type="common">Asiatic witchweed</name>
    <name type="synonym">Buchnera asiatica</name>
    <dbReference type="NCBI Taxonomy" id="4170"/>
    <lineage>
        <taxon>Eukaryota</taxon>
        <taxon>Viridiplantae</taxon>
        <taxon>Streptophyta</taxon>
        <taxon>Embryophyta</taxon>
        <taxon>Tracheophyta</taxon>
        <taxon>Spermatophyta</taxon>
        <taxon>Magnoliopsida</taxon>
        <taxon>eudicotyledons</taxon>
        <taxon>Gunneridae</taxon>
        <taxon>Pentapetalae</taxon>
        <taxon>asterids</taxon>
        <taxon>lamiids</taxon>
        <taxon>Lamiales</taxon>
        <taxon>Orobanchaceae</taxon>
        <taxon>Buchnereae</taxon>
        <taxon>Striga</taxon>
    </lineage>
</organism>
<name>A0A5A7QRZ5_STRAF</name>
<dbReference type="EMBL" id="BKCP01008059">
    <property type="protein sequence ID" value="GER47746.1"/>
    <property type="molecule type" value="Genomic_DNA"/>
</dbReference>
<gene>
    <name evidence="2" type="ORF">STAS_24886</name>
</gene>
<accession>A0A5A7QRZ5</accession>
<dbReference type="Pfam" id="PF12043">
    <property type="entry name" value="DUF3527"/>
    <property type="match status" value="2"/>
</dbReference>
<dbReference type="InterPro" id="IPR021916">
    <property type="entry name" value="DUF3527"/>
</dbReference>
<keyword evidence="3" id="KW-1185">Reference proteome</keyword>
<proteinExistence type="predicted"/>
<dbReference type="AlphaFoldDB" id="A0A5A7QRZ5"/>